<keyword evidence="1" id="KW-0472">Membrane</keyword>
<dbReference type="Proteomes" id="UP000012063">
    <property type="component" value="Unassembled WGS sequence"/>
</dbReference>
<proteinExistence type="predicted"/>
<name>M5DXG9_9FIRM</name>
<evidence type="ECO:0000256" key="1">
    <source>
        <dbReference type="SAM" id="Phobius"/>
    </source>
</evidence>
<reference evidence="3" key="1">
    <citation type="journal article" date="2013" name="Genome Announc.">
        <title>Genome Sequence of Halanaerobium saccharolyticum subsp. saccharolyticum Strain DSM 6643T, a Halophilic Hydrogen-Producing Bacterium.</title>
        <authorList>
            <person name="Kivisto A."/>
            <person name="Larjo A."/>
            <person name="Ciranna A."/>
            <person name="Santala V."/>
            <person name="Roos C."/>
            <person name="Karp M."/>
        </authorList>
    </citation>
    <scope>NUCLEOTIDE SEQUENCE [LARGE SCALE GENOMIC DNA]</scope>
    <source>
        <strain evidence="3">DSM 6643</strain>
    </source>
</reference>
<dbReference type="AlphaFoldDB" id="M5DXG9"/>
<dbReference type="InParanoid" id="M5DXG9"/>
<keyword evidence="3" id="KW-1185">Reference proteome</keyword>
<dbReference type="EMBL" id="CAUI01000005">
    <property type="protein sequence ID" value="CCU78068.1"/>
    <property type="molecule type" value="Genomic_DNA"/>
</dbReference>
<evidence type="ECO:0000313" key="2">
    <source>
        <dbReference type="EMBL" id="CCU78068.1"/>
    </source>
</evidence>
<sequence>MIFFDTKKKKQPQKQLLQITMNFKIILIIFSIITILV</sequence>
<organism evidence="2 3">
    <name type="scientific">Halanaerobium saccharolyticum subsp. saccharolyticum DSM 6643</name>
    <dbReference type="NCBI Taxonomy" id="1293054"/>
    <lineage>
        <taxon>Bacteria</taxon>
        <taxon>Bacillati</taxon>
        <taxon>Bacillota</taxon>
        <taxon>Clostridia</taxon>
        <taxon>Halanaerobiales</taxon>
        <taxon>Halanaerobiaceae</taxon>
        <taxon>Halanaerobium</taxon>
    </lineage>
</organism>
<keyword evidence="1" id="KW-0812">Transmembrane</keyword>
<keyword evidence="1" id="KW-1133">Transmembrane helix</keyword>
<evidence type="ECO:0000313" key="3">
    <source>
        <dbReference type="Proteomes" id="UP000012063"/>
    </source>
</evidence>
<protein>
    <submittedName>
        <fullName evidence="2">Uncharacterized protein</fullName>
    </submittedName>
</protein>
<gene>
    <name evidence="2" type="ORF">HSACCH_00377</name>
</gene>
<comment type="caution">
    <text evidence="2">The sequence shown here is derived from an EMBL/GenBank/DDBJ whole genome shotgun (WGS) entry which is preliminary data.</text>
</comment>
<accession>M5DXG9</accession>
<feature type="transmembrane region" description="Helical" evidence="1">
    <location>
        <begin position="16"/>
        <end position="36"/>
    </location>
</feature>